<dbReference type="EMBL" id="CP001280">
    <property type="protein sequence ID" value="ACK51777.1"/>
    <property type="molecule type" value="Genomic_DNA"/>
</dbReference>
<dbReference type="OrthoDB" id="9810365at2"/>
<feature type="binding site" evidence="10">
    <location>
        <position position="700"/>
    </location>
    <ligand>
        <name>L-isoleucyl-5'-AMP</name>
        <dbReference type="ChEBI" id="CHEBI:178002"/>
    </ligand>
</feature>
<gene>
    <name evidence="10" type="primary">ileS</name>
    <name evidence="14" type="ordered locus">Msil_2860</name>
</gene>
<dbReference type="GO" id="GO:0006428">
    <property type="term" value="P:isoleucyl-tRNA aminoacylation"/>
    <property type="evidence" value="ECO:0007669"/>
    <property type="project" value="UniProtKB-UniRule"/>
</dbReference>
<dbReference type="InterPro" id="IPR002301">
    <property type="entry name" value="Ile-tRNA-ligase"/>
</dbReference>
<feature type="domain" description="Aminoacyl-tRNA synthetase class Ia" evidence="12">
    <location>
        <begin position="556"/>
        <end position="779"/>
    </location>
</feature>
<comment type="caution">
    <text evidence="10">Lacks conserved residue(s) required for the propagation of feature annotation.</text>
</comment>
<dbReference type="EC" id="6.1.1.5" evidence="10"/>
<dbReference type="Gene3D" id="1.10.730.20">
    <property type="match status" value="1"/>
</dbReference>
<keyword evidence="3 10" id="KW-0436">Ligase</keyword>
<dbReference type="GO" id="GO:0000049">
    <property type="term" value="F:tRNA binding"/>
    <property type="evidence" value="ECO:0007669"/>
    <property type="project" value="InterPro"/>
</dbReference>
<comment type="subcellular location">
    <subcellularLocation>
        <location evidence="10">Cytoplasm</location>
    </subcellularLocation>
</comment>
<evidence type="ECO:0000256" key="5">
    <source>
        <dbReference type="ARBA" id="ARBA00022840"/>
    </source>
</evidence>
<evidence type="ECO:0000256" key="11">
    <source>
        <dbReference type="SAM" id="MobiDB-lite"/>
    </source>
</evidence>
<dbReference type="InterPro" id="IPR009008">
    <property type="entry name" value="Val/Leu/Ile-tRNA-synth_edit"/>
</dbReference>
<evidence type="ECO:0000256" key="9">
    <source>
        <dbReference type="ARBA" id="ARBA00048359"/>
    </source>
</evidence>
<evidence type="ECO:0000256" key="2">
    <source>
        <dbReference type="ARBA" id="ARBA00022490"/>
    </source>
</evidence>
<comment type="domain">
    <text evidence="10">IleRS has two distinct active sites: one for aminoacylation and one for editing. The misactivated valine is translocated from the active site to the editing site, which sterically excludes the correctly activated isoleucine. The single editing site contains two valyl binding pockets, one specific for each substrate (Val-AMP or Val-tRNA(Ile)).</text>
</comment>
<dbReference type="GO" id="GO:0002161">
    <property type="term" value="F:aminoacyl-tRNA deacylase activity"/>
    <property type="evidence" value="ECO:0007669"/>
    <property type="project" value="InterPro"/>
</dbReference>
<comment type="subunit">
    <text evidence="10">Monomer.</text>
</comment>
<dbReference type="PRINTS" id="PR00984">
    <property type="entry name" value="TRNASYNTHILE"/>
</dbReference>
<keyword evidence="15" id="KW-1185">Reference proteome</keyword>
<reference evidence="14 15" key="1">
    <citation type="journal article" date="2010" name="J. Bacteriol.">
        <title>Complete genome sequence of the aerobic facultative methanotroph Methylocella silvestris BL2.</title>
        <authorList>
            <person name="Chen Y."/>
            <person name="Crombie A."/>
            <person name="Rahman M.T."/>
            <person name="Dedysh S.N."/>
            <person name="Liesack W."/>
            <person name="Stott M.B."/>
            <person name="Alam M."/>
            <person name="Theisen A.R."/>
            <person name="Murrell J.C."/>
            <person name="Dunfield P.F."/>
        </authorList>
    </citation>
    <scope>NUCLEOTIDE SEQUENCE [LARGE SCALE GENOMIC DNA]</scope>
    <source>
        <strain evidence="15">DSM 15510 / CIP 108128 / LMG 27833 / NCIMB 13906 / BL2</strain>
    </source>
</reference>
<dbReference type="InterPro" id="IPR014729">
    <property type="entry name" value="Rossmann-like_a/b/a_fold"/>
</dbReference>
<dbReference type="Gene3D" id="3.90.740.10">
    <property type="entry name" value="Valyl/Leucyl/Isoleucyl-tRNA synthetase, editing domain"/>
    <property type="match status" value="1"/>
</dbReference>
<protein>
    <recommendedName>
        <fullName evidence="10">Isoleucine--tRNA ligase</fullName>
        <ecNumber evidence="10">6.1.1.5</ecNumber>
    </recommendedName>
    <alternativeName>
        <fullName evidence="10">Isoleucyl-tRNA synthetase</fullName>
        <shortName evidence="10">IleRS</shortName>
    </alternativeName>
</protein>
<name>B8ETD5_METSB</name>
<dbReference type="GO" id="GO:0004822">
    <property type="term" value="F:isoleucine-tRNA ligase activity"/>
    <property type="evidence" value="ECO:0007669"/>
    <property type="project" value="UniProtKB-UniRule"/>
</dbReference>
<dbReference type="FunFam" id="3.40.50.620:FF:000042">
    <property type="entry name" value="Isoleucine--tRNA ligase"/>
    <property type="match status" value="1"/>
</dbReference>
<proteinExistence type="inferred from homology"/>
<evidence type="ECO:0000256" key="6">
    <source>
        <dbReference type="ARBA" id="ARBA00022917"/>
    </source>
</evidence>
<feature type="domain" description="Methionyl/Valyl/Leucyl/Isoleucyl-tRNA synthetase anticodon-binding" evidence="13">
    <location>
        <begin position="824"/>
        <end position="973"/>
    </location>
</feature>
<dbReference type="Pfam" id="PF08264">
    <property type="entry name" value="Anticodon_1"/>
    <property type="match status" value="1"/>
</dbReference>
<comment type="similarity">
    <text evidence="1 10">Belongs to the class-I aminoacyl-tRNA synthetase family. IleS type 1 subfamily.</text>
</comment>
<dbReference type="RefSeq" id="WP_012591846.1">
    <property type="nucleotide sequence ID" value="NC_011666.1"/>
</dbReference>
<evidence type="ECO:0000313" key="15">
    <source>
        <dbReference type="Proteomes" id="UP000002257"/>
    </source>
</evidence>
<dbReference type="SUPFAM" id="SSF50677">
    <property type="entry name" value="ValRS/IleRS/LeuRS editing domain"/>
    <property type="match status" value="1"/>
</dbReference>
<sequence length="1071" mass="119797">MNEIETARGVLRTAEGKGGGEAKSGPDYSKSLYLPQTDFPMRAGLPKKEPELLARWREIGLYERMREAARGRPKFVLHDGPPYANGDIHIGHALNKILKDLIARSQQMLGADANYVPGWDCHGLPIEWKIEEQYRAKGRSKDEVPVNEFRRECRAFAEHWVEIQREQFKRLGVNGDWDHPYLTMTYPAEATIAREIMKFAENGLLYRGSKPVMWSVVEKTALAEAEVEYEDHVSDWVFVAFPVKRVGAVGLPEDIVPGVVSAHPNNDALEKASIVIWTTTPWTVPANRAISFSAKIPYGLYRMTLAPEGNWAPIGATYLLADALADGVFKSAKVESYEKVCDVPPDYLRALTAAHPFAATIPGYEFAVPLFDGDHVTADTGTGFVHTAPGHGRDDYDIWTSHKRFLEERGIDTRIPFTVDADGFLTREAPGFARHRVIDDKGNKGDANEAVIKALIEAGNLLARGRLKHQYPHSWRSKKPLIFRNTPQWFIALDKDFELPQYPLTSPQNPLTLRSGQSPRLEGRGDGASLATRAPSSFETPPTTASPQDEGFAPTLRAIALAEIAKTKWVPAAGENRITGMIANRPDWVVSRQRAWGVPIAIFVNKESGDILKDRQVNARITEAFAAEGADAWFAEGAKARFLGNAHNPEAFEKIDDVLDVWFDSGSTHAFTLDDPQNFPGLAGIRRKRDGGDDEIMYLEGSDQHRGWFHSSLLESCGTRGRAPFDLVLTHGFVLDEKGQKMSKSQGNVTAPQTIIKDAGADILRLWVAASDYSDDLRIGPEILKTFIETYRKLRNTIRWMLGTLAHYEPERAVAVEQMEELERLMLHRLKELDEDIRDAYQRFDLKRVVARLSSFLNSDLSAFYFDIRKDALYCEPPSSLKRLAALTAIEQIFRAVTLWLAPILVFTSEEAWLSRYREKISIHLETLPDLPDEWRDEALVVKWGKIRRIRSVVTAALEIERAQKRIGSSLEAAPQVFIADPDLKSALEGVDFAEICIASDISIADGEGPIDAFRLDEVPGVAVVPRRAEGRKCARSWRISPLVGSDPDYPDVTPRDARALRELQAAGLWP</sequence>
<feature type="short sequence motif" description="'KMSKS' region" evidence="10">
    <location>
        <begin position="741"/>
        <end position="745"/>
    </location>
</feature>
<evidence type="ECO:0000256" key="3">
    <source>
        <dbReference type="ARBA" id="ARBA00022598"/>
    </source>
</evidence>
<dbReference type="InterPro" id="IPR033708">
    <property type="entry name" value="Anticodon_Ile_BEm"/>
</dbReference>
<dbReference type="GO" id="GO:0005524">
    <property type="term" value="F:ATP binding"/>
    <property type="evidence" value="ECO:0007669"/>
    <property type="project" value="UniProtKB-UniRule"/>
</dbReference>
<dbReference type="Pfam" id="PF00133">
    <property type="entry name" value="tRNA-synt_1"/>
    <property type="match status" value="2"/>
</dbReference>
<dbReference type="KEGG" id="msl:Msil_2860"/>
<dbReference type="SUPFAM" id="SSF47323">
    <property type="entry name" value="Anticodon-binding domain of a subclass of class I aminoacyl-tRNA synthetases"/>
    <property type="match status" value="1"/>
</dbReference>
<dbReference type="eggNOG" id="COG0060">
    <property type="taxonomic scope" value="Bacteria"/>
</dbReference>
<keyword evidence="4 10" id="KW-0547">Nucleotide-binding</keyword>
<feature type="compositionally biased region" description="Polar residues" evidence="11">
    <location>
        <begin position="534"/>
        <end position="547"/>
    </location>
</feature>
<evidence type="ECO:0000259" key="12">
    <source>
        <dbReference type="Pfam" id="PF00133"/>
    </source>
</evidence>
<dbReference type="InterPro" id="IPR023585">
    <property type="entry name" value="Ile-tRNA-ligase_type1"/>
</dbReference>
<dbReference type="InterPro" id="IPR002300">
    <property type="entry name" value="aa-tRNA-synth_Ia"/>
</dbReference>
<feature type="compositionally biased region" description="Polar residues" evidence="11">
    <location>
        <begin position="504"/>
        <end position="518"/>
    </location>
</feature>
<organism evidence="14 15">
    <name type="scientific">Methylocella silvestris (strain DSM 15510 / CIP 108128 / LMG 27833 / NCIMB 13906 / BL2)</name>
    <dbReference type="NCBI Taxonomy" id="395965"/>
    <lineage>
        <taxon>Bacteria</taxon>
        <taxon>Pseudomonadati</taxon>
        <taxon>Pseudomonadota</taxon>
        <taxon>Alphaproteobacteria</taxon>
        <taxon>Hyphomicrobiales</taxon>
        <taxon>Beijerinckiaceae</taxon>
        <taxon>Methylocella</taxon>
    </lineage>
</organism>
<dbReference type="HOGENOM" id="CLU_001493_7_1_5"/>
<dbReference type="Proteomes" id="UP000002257">
    <property type="component" value="Chromosome"/>
</dbReference>
<evidence type="ECO:0000256" key="10">
    <source>
        <dbReference type="HAMAP-Rule" id="MF_02002"/>
    </source>
</evidence>
<feature type="binding site" evidence="10">
    <location>
        <position position="744"/>
    </location>
    <ligand>
        <name>ATP</name>
        <dbReference type="ChEBI" id="CHEBI:30616"/>
    </ligand>
</feature>
<keyword evidence="7 10" id="KW-0030">Aminoacyl-tRNA synthetase</keyword>
<dbReference type="InterPro" id="IPR050081">
    <property type="entry name" value="Ile-tRNA_ligase"/>
</dbReference>
<evidence type="ECO:0000256" key="1">
    <source>
        <dbReference type="ARBA" id="ARBA00006887"/>
    </source>
</evidence>
<evidence type="ECO:0000256" key="4">
    <source>
        <dbReference type="ARBA" id="ARBA00022741"/>
    </source>
</evidence>
<keyword evidence="5 10" id="KW-0067">ATP-binding</keyword>
<comment type="function">
    <text evidence="8 10">Catalyzes the attachment of isoleucine to tRNA(Ile). As IleRS can inadvertently accommodate and process structurally similar amino acids such as valine, to avoid such errors it has two additional distinct tRNA(Ile)-dependent editing activities. One activity is designated as 'pretransfer' editing and involves the hydrolysis of activated Val-AMP. The other activity is designated 'posttransfer' editing and involves deacylation of mischarged Val-tRNA(Ile).</text>
</comment>
<feature type="region of interest" description="Disordered" evidence="11">
    <location>
        <begin position="504"/>
        <end position="550"/>
    </location>
</feature>
<dbReference type="InterPro" id="IPR009080">
    <property type="entry name" value="tRNAsynth_Ia_anticodon-bd"/>
</dbReference>
<dbReference type="STRING" id="395965.Msil_2860"/>
<evidence type="ECO:0000313" key="14">
    <source>
        <dbReference type="EMBL" id="ACK51777.1"/>
    </source>
</evidence>
<dbReference type="AlphaFoldDB" id="B8ETD5"/>
<dbReference type="InterPro" id="IPR013155">
    <property type="entry name" value="M/V/L/I-tRNA-synth_anticd-bd"/>
</dbReference>
<dbReference type="Gene3D" id="3.40.50.620">
    <property type="entry name" value="HUPs"/>
    <property type="match status" value="2"/>
</dbReference>
<dbReference type="HAMAP" id="MF_02002">
    <property type="entry name" value="Ile_tRNA_synth_type1"/>
    <property type="match status" value="1"/>
</dbReference>
<dbReference type="PROSITE" id="PS00178">
    <property type="entry name" value="AA_TRNA_LIGASE_I"/>
    <property type="match status" value="1"/>
</dbReference>
<feature type="domain" description="Aminoacyl-tRNA synthetase class Ia" evidence="12">
    <location>
        <begin position="52"/>
        <end position="495"/>
    </location>
</feature>
<evidence type="ECO:0000256" key="7">
    <source>
        <dbReference type="ARBA" id="ARBA00023146"/>
    </source>
</evidence>
<accession>B8ETD5</accession>
<dbReference type="CDD" id="cd07960">
    <property type="entry name" value="Anticodon_Ia_Ile_BEm"/>
    <property type="match status" value="1"/>
</dbReference>
<dbReference type="PANTHER" id="PTHR42765">
    <property type="entry name" value="SOLEUCYL-TRNA SYNTHETASE"/>
    <property type="match status" value="1"/>
</dbReference>
<keyword evidence="2 10" id="KW-0963">Cytoplasm</keyword>
<feature type="region of interest" description="Disordered" evidence="11">
    <location>
        <begin position="1"/>
        <end position="29"/>
    </location>
</feature>
<keyword evidence="6 10" id="KW-0648">Protein biosynthesis</keyword>
<dbReference type="SUPFAM" id="SSF52374">
    <property type="entry name" value="Nucleotidylyl transferase"/>
    <property type="match status" value="1"/>
</dbReference>
<evidence type="ECO:0000259" key="13">
    <source>
        <dbReference type="Pfam" id="PF08264"/>
    </source>
</evidence>
<dbReference type="InterPro" id="IPR001412">
    <property type="entry name" value="aa-tRNA-synth_I_CS"/>
</dbReference>
<dbReference type="PANTHER" id="PTHR42765:SF1">
    <property type="entry name" value="ISOLEUCINE--TRNA LIGASE, MITOCHONDRIAL"/>
    <property type="match status" value="1"/>
</dbReference>
<feature type="short sequence motif" description="'HIGH' region" evidence="10">
    <location>
        <begin position="82"/>
        <end position="92"/>
    </location>
</feature>
<comment type="catalytic activity">
    <reaction evidence="9 10">
        <text>tRNA(Ile) + L-isoleucine + ATP = L-isoleucyl-tRNA(Ile) + AMP + diphosphate</text>
        <dbReference type="Rhea" id="RHEA:11060"/>
        <dbReference type="Rhea" id="RHEA-COMP:9666"/>
        <dbReference type="Rhea" id="RHEA-COMP:9695"/>
        <dbReference type="ChEBI" id="CHEBI:30616"/>
        <dbReference type="ChEBI" id="CHEBI:33019"/>
        <dbReference type="ChEBI" id="CHEBI:58045"/>
        <dbReference type="ChEBI" id="CHEBI:78442"/>
        <dbReference type="ChEBI" id="CHEBI:78528"/>
        <dbReference type="ChEBI" id="CHEBI:456215"/>
        <dbReference type="EC" id="6.1.1.5"/>
    </reaction>
</comment>
<dbReference type="GO" id="GO:0005829">
    <property type="term" value="C:cytosol"/>
    <property type="evidence" value="ECO:0007669"/>
    <property type="project" value="TreeGrafter"/>
</dbReference>
<evidence type="ECO:0000256" key="8">
    <source>
        <dbReference type="ARBA" id="ARBA00025217"/>
    </source>
</evidence>